<feature type="compositionally biased region" description="Pro residues" evidence="1">
    <location>
        <begin position="91"/>
        <end position="104"/>
    </location>
</feature>
<dbReference type="EMBL" id="BMWC01000006">
    <property type="protein sequence ID" value="GGX08231.1"/>
    <property type="molecule type" value="Genomic_DNA"/>
</dbReference>
<keyword evidence="3" id="KW-1185">Reference proteome</keyword>
<reference evidence="3" key="1">
    <citation type="journal article" date="2019" name="Int. J. Syst. Evol. Microbiol.">
        <title>The Global Catalogue of Microorganisms (GCM) 10K type strain sequencing project: providing services to taxonomists for standard genome sequencing and annotation.</title>
        <authorList>
            <consortium name="The Broad Institute Genomics Platform"/>
            <consortium name="The Broad Institute Genome Sequencing Center for Infectious Disease"/>
            <person name="Wu L."/>
            <person name="Ma J."/>
        </authorList>
    </citation>
    <scope>NUCLEOTIDE SEQUENCE [LARGE SCALE GENOMIC DNA]</scope>
    <source>
        <strain evidence="3">JCM 4866</strain>
    </source>
</reference>
<evidence type="ECO:0000313" key="3">
    <source>
        <dbReference type="Proteomes" id="UP000617743"/>
    </source>
</evidence>
<evidence type="ECO:0000313" key="2">
    <source>
        <dbReference type="EMBL" id="GGX08231.1"/>
    </source>
</evidence>
<accession>A0ABQ2XB21</accession>
<sequence length="122" mass="12159">MVGFVANDHQTPVVALGAQFPGGVQAGERGTDDGHGSHAGCLLGTCGALASPVAGRPLSKVDALATPAGAPPRIALRWPSTPPRIALTRPSTPPNIAPTQPSTPPCIALTQPSPPPPRGGRG</sequence>
<proteinExistence type="predicted"/>
<feature type="region of interest" description="Disordered" evidence="1">
    <location>
        <begin position="74"/>
        <end position="122"/>
    </location>
</feature>
<protein>
    <submittedName>
        <fullName evidence="2">Uncharacterized protein</fullName>
    </submittedName>
</protein>
<feature type="compositionally biased region" description="Pro residues" evidence="1">
    <location>
        <begin position="112"/>
        <end position="122"/>
    </location>
</feature>
<dbReference type="Proteomes" id="UP000617743">
    <property type="component" value="Unassembled WGS sequence"/>
</dbReference>
<gene>
    <name evidence="2" type="ORF">GCM10010383_42640</name>
</gene>
<comment type="caution">
    <text evidence="2">The sequence shown here is derived from an EMBL/GenBank/DDBJ whole genome shotgun (WGS) entry which is preliminary data.</text>
</comment>
<name>A0ABQ2XB21_9ACTN</name>
<evidence type="ECO:0000256" key="1">
    <source>
        <dbReference type="SAM" id="MobiDB-lite"/>
    </source>
</evidence>
<organism evidence="2 3">
    <name type="scientific">Streptomyces lomondensis</name>
    <dbReference type="NCBI Taxonomy" id="68229"/>
    <lineage>
        <taxon>Bacteria</taxon>
        <taxon>Bacillati</taxon>
        <taxon>Actinomycetota</taxon>
        <taxon>Actinomycetes</taxon>
        <taxon>Kitasatosporales</taxon>
        <taxon>Streptomycetaceae</taxon>
        <taxon>Streptomyces</taxon>
    </lineage>
</organism>